<evidence type="ECO:0000256" key="6">
    <source>
        <dbReference type="ARBA" id="ARBA00023316"/>
    </source>
</evidence>
<evidence type="ECO:0000256" key="2">
    <source>
        <dbReference type="ARBA" id="ARBA00022679"/>
    </source>
</evidence>
<keyword evidence="3" id="KW-0133">Cell shape</keyword>
<keyword evidence="4" id="KW-0573">Peptidoglycan synthesis</keyword>
<dbReference type="GO" id="GO:0008360">
    <property type="term" value="P:regulation of cell shape"/>
    <property type="evidence" value="ECO:0007669"/>
    <property type="project" value="UniProtKB-KW"/>
</dbReference>
<dbReference type="SUPFAM" id="SSF55729">
    <property type="entry name" value="Acyl-CoA N-acyltransferases (Nat)"/>
    <property type="match status" value="2"/>
</dbReference>
<dbReference type="EMBL" id="CM001889">
    <property type="protein sequence ID" value="EOY45754.1"/>
    <property type="molecule type" value="Genomic_DNA"/>
</dbReference>
<dbReference type="Pfam" id="PF02388">
    <property type="entry name" value="FemAB"/>
    <property type="match status" value="2"/>
</dbReference>
<evidence type="ECO:0000313" key="8">
    <source>
        <dbReference type="Proteomes" id="UP000014062"/>
    </source>
</evidence>
<accession>A0A7U9DKQ6</accession>
<sequence length="430" mass="48214">MPELVCHRAVGPRVNQVSGRCSPPSRRRGTDHDEEAAAVTAMVQTSEPHRALQLHPMPRERYADYVRTRSMQNGGGQVSFLQCPSWAEVKEGWKPEYLGWFDGAGNQEGAALVLYRQMPGVRRYFAYIPEGPVLDWAAPGIGVRLDLLLDHLRNTGAFAVRMGPPLTYRKWSASTLKNAVAPGRRLGDVLPDAVDPLGAAVADRLREAGWRRCGEDGQGVGDAQPRHLFEVPLDGRTLEDVWSGMNQEWRRNIKRATRSDVQTVIGDDSCLSDFYALLQQTEQRDGFRLGRSLEYFQRQHQALNAEEPGRMRLYLARHDGGVLAAHTLITLGRRAWYLTGASADTGREVRPSNALQWRMIRDAHARGVATYDMRGVPDTLDPEDRAFGLMRWKLGTGGRVAETLGEWEVPLQGAVNRTLHRAMQAYLTRR</sequence>
<keyword evidence="6" id="KW-0961">Cell wall biogenesis/degradation</keyword>
<keyword evidence="2" id="KW-0808">Transferase</keyword>
<dbReference type="InterPro" id="IPR003447">
    <property type="entry name" value="FEMABX"/>
</dbReference>
<proteinExistence type="inferred from homology"/>
<gene>
    <name evidence="7" type="ORF">SLI_1037</name>
</gene>
<name>A0A7U9DKQ6_STRLI</name>
<evidence type="ECO:0000256" key="4">
    <source>
        <dbReference type="ARBA" id="ARBA00022984"/>
    </source>
</evidence>
<evidence type="ECO:0000256" key="1">
    <source>
        <dbReference type="ARBA" id="ARBA00009943"/>
    </source>
</evidence>
<dbReference type="InterPro" id="IPR050644">
    <property type="entry name" value="PG_Glycine_Bridge_Synth"/>
</dbReference>
<keyword evidence="5" id="KW-0012">Acyltransferase</keyword>
<dbReference type="Gene3D" id="3.40.630.30">
    <property type="match status" value="2"/>
</dbReference>
<dbReference type="GO" id="GO:0009252">
    <property type="term" value="P:peptidoglycan biosynthetic process"/>
    <property type="evidence" value="ECO:0007669"/>
    <property type="project" value="UniProtKB-KW"/>
</dbReference>
<comment type="similarity">
    <text evidence="1">Belongs to the FemABX family.</text>
</comment>
<dbReference type="GO" id="GO:0071555">
    <property type="term" value="P:cell wall organization"/>
    <property type="evidence" value="ECO:0007669"/>
    <property type="project" value="UniProtKB-KW"/>
</dbReference>
<dbReference type="AlphaFoldDB" id="A0A7U9DKQ6"/>
<dbReference type="Proteomes" id="UP000014062">
    <property type="component" value="Chromosome"/>
</dbReference>
<dbReference type="InterPro" id="IPR016181">
    <property type="entry name" value="Acyl_CoA_acyltransferase"/>
</dbReference>
<dbReference type="PANTHER" id="PTHR36174">
    <property type="entry name" value="LIPID II:GLYCINE GLYCYLTRANSFERASE"/>
    <property type="match status" value="1"/>
</dbReference>
<dbReference type="PROSITE" id="PS51191">
    <property type="entry name" value="FEMABX"/>
    <property type="match status" value="1"/>
</dbReference>
<evidence type="ECO:0000256" key="3">
    <source>
        <dbReference type="ARBA" id="ARBA00022960"/>
    </source>
</evidence>
<protein>
    <submittedName>
        <fullName evidence="7">tRNA-dependent lipid II--amino acid ligase</fullName>
    </submittedName>
</protein>
<evidence type="ECO:0000313" key="7">
    <source>
        <dbReference type="EMBL" id="EOY45754.1"/>
    </source>
</evidence>
<dbReference type="PANTHER" id="PTHR36174:SF1">
    <property type="entry name" value="LIPID II:GLYCINE GLYCYLTRANSFERASE"/>
    <property type="match status" value="1"/>
</dbReference>
<dbReference type="GO" id="GO:0016874">
    <property type="term" value="F:ligase activity"/>
    <property type="evidence" value="ECO:0007669"/>
    <property type="project" value="UniProtKB-KW"/>
</dbReference>
<organism evidence="7 8">
    <name type="scientific">Streptomyces lividans 1326</name>
    <dbReference type="NCBI Taxonomy" id="1200984"/>
    <lineage>
        <taxon>Bacteria</taxon>
        <taxon>Bacillati</taxon>
        <taxon>Actinomycetota</taxon>
        <taxon>Actinomycetes</taxon>
        <taxon>Kitasatosporales</taxon>
        <taxon>Streptomycetaceae</taxon>
        <taxon>Streptomyces</taxon>
    </lineage>
</organism>
<dbReference type="GO" id="GO:0016755">
    <property type="term" value="F:aminoacyltransferase activity"/>
    <property type="evidence" value="ECO:0007669"/>
    <property type="project" value="InterPro"/>
</dbReference>
<reference evidence="8" key="1">
    <citation type="journal article" date="2013" name="Genome Biol. Evol.">
        <title>The genome sequence of Streptomyces lividans 66 reveals a novel tRNA-dependent peptide biosynthetic system within a metal-related genomic island.</title>
        <authorList>
            <person name="Cruz-Morales P."/>
            <person name="Vijgenboom E."/>
            <person name="Iruegas-Bocardo F."/>
            <person name="Girard G."/>
            <person name="Yanez-Guerra L.A."/>
            <person name="Ramos-Aboites H.E."/>
            <person name="Pernodet J.L."/>
            <person name="Anne J."/>
            <person name="van Wezel G.P."/>
            <person name="Barona-Gomez F."/>
        </authorList>
    </citation>
    <scope>NUCLEOTIDE SEQUENCE [LARGE SCALE GENOMIC DNA]</scope>
    <source>
        <strain evidence="8">1326</strain>
    </source>
</reference>
<keyword evidence="7" id="KW-0436">Ligase</keyword>
<evidence type="ECO:0000256" key="5">
    <source>
        <dbReference type="ARBA" id="ARBA00023315"/>
    </source>
</evidence>